<feature type="domain" description="LamG-like jellyroll fold" evidence="4">
    <location>
        <begin position="776"/>
        <end position="919"/>
    </location>
</feature>
<gene>
    <name evidence="5" type="ORF">SAMN04489745_0209</name>
</gene>
<dbReference type="InterPro" id="IPR013320">
    <property type="entry name" value="ConA-like_dom_sf"/>
</dbReference>
<dbReference type="SUPFAM" id="SSF49899">
    <property type="entry name" value="Concanavalin A-like lectins/glucanases"/>
    <property type="match status" value="1"/>
</dbReference>
<keyword evidence="5" id="KW-0430">Lectin</keyword>
<dbReference type="Proteomes" id="UP000182652">
    <property type="component" value="Unassembled WGS sequence"/>
</dbReference>
<feature type="region of interest" description="Disordered" evidence="3">
    <location>
        <begin position="1"/>
        <end position="36"/>
    </location>
</feature>
<keyword evidence="2" id="KW-1015">Disulfide bond</keyword>
<dbReference type="GO" id="GO:0030246">
    <property type="term" value="F:carbohydrate binding"/>
    <property type="evidence" value="ECO:0007669"/>
    <property type="project" value="UniProtKB-KW"/>
</dbReference>
<evidence type="ECO:0000313" key="6">
    <source>
        <dbReference type="Proteomes" id="UP000182652"/>
    </source>
</evidence>
<proteinExistence type="predicted"/>
<name>A0A1H4JIT2_9MICC</name>
<dbReference type="Pfam" id="PF13385">
    <property type="entry name" value="Laminin_G_3"/>
    <property type="match status" value="1"/>
</dbReference>
<keyword evidence="6" id="KW-1185">Reference proteome</keyword>
<evidence type="ECO:0000259" key="4">
    <source>
        <dbReference type="SMART" id="SM00560"/>
    </source>
</evidence>
<evidence type="ECO:0000256" key="2">
    <source>
        <dbReference type="ARBA" id="ARBA00023157"/>
    </source>
</evidence>
<dbReference type="STRING" id="156980.SAMN04489745_0209"/>
<dbReference type="SMART" id="SM00560">
    <property type="entry name" value="LamGL"/>
    <property type="match status" value="1"/>
</dbReference>
<evidence type="ECO:0000256" key="1">
    <source>
        <dbReference type="ARBA" id="ARBA00022729"/>
    </source>
</evidence>
<organism evidence="5 6">
    <name type="scientific">Arthrobacter woluwensis</name>
    <dbReference type="NCBI Taxonomy" id="156980"/>
    <lineage>
        <taxon>Bacteria</taxon>
        <taxon>Bacillati</taxon>
        <taxon>Actinomycetota</taxon>
        <taxon>Actinomycetes</taxon>
        <taxon>Micrococcales</taxon>
        <taxon>Micrococcaceae</taxon>
        <taxon>Arthrobacter</taxon>
    </lineage>
</organism>
<protein>
    <submittedName>
        <fullName evidence="5">Concanavalin A-like lectin/glucanases superfamily protein</fullName>
    </submittedName>
</protein>
<accession>A0A1H4JIT2</accession>
<keyword evidence="1" id="KW-0732">Signal</keyword>
<dbReference type="InterPro" id="IPR006558">
    <property type="entry name" value="LamG-like"/>
</dbReference>
<feature type="region of interest" description="Disordered" evidence="3">
    <location>
        <begin position="729"/>
        <end position="755"/>
    </location>
</feature>
<evidence type="ECO:0000256" key="3">
    <source>
        <dbReference type="SAM" id="MobiDB-lite"/>
    </source>
</evidence>
<dbReference type="GO" id="GO:0005975">
    <property type="term" value="P:carbohydrate metabolic process"/>
    <property type="evidence" value="ECO:0007669"/>
    <property type="project" value="UniProtKB-ARBA"/>
</dbReference>
<sequence length="936" mass="97621">MPSGLSVDELDASARAKTSGSPVVVQSLTTEQSQTKAMPDGTFAAELSSSPVRVKDSTGWKALDTTLQAGVKDGEASLIPKKTIADVALGQGGSDSMAYIGDHKGAAVTQKWPFGDLPVPVVDGDTATYPEVLPGVDLVQLVRPAGVSQVLKVKTRQALSDPRVVQMRFFLHTDGAVVQDRGDGKGLVALTRDGRPALETADGQWWDSSWEGATAEGPGGPGLRYPLALSLDSENGQQVQKLGMDAIVNAKRLTFPVFVDPDWNTGEASYTYVDSHWPSISYWNGAGGSDGTVHVGYLPAEWDYTEGASHVTRGFYQFNTAWLAGRKIMKAVVNTTEKWSSSCDARPVSAWVTGGIGSGTTWNAQPGYLQKVSTQNVAKGYSASCPGGGVGFDMGSATSWLTNSPQWTVGLRADNEGDDRGWKVFTKDATLIVTYDTPPNTPALWWIENALYSPAKGQPGAVYYTRIPTPTFGIMSRGDADGAKGGNLTMSVVVRNSAGTVVDSGTTGPGSPAANTLFTWKGSKVLPDGKYTVYSSVKDPQGSTSGTQAFVFTVDTTPPGAPDIIAPASLGGQTITGSTAQGVGRDDLGTVGKTVYNFGIRYTGKFGGTKGFVYAITDSNAPQPAFPASLKCNERSTVFVSTVPCASTMNKVTSLNIPVAAVGDGALLTVWAVDQAGNVSPNVGEPPQAVGQPRSFKFTVGVKDQPQNTLVPVTPAGGAAWKTIAVDPASGKPDTADCTTGTADANSSASGDEGRALEVPAGGRAVSSAQAVDASHSFTTAAWICPTQVGGSIRSIITQLAAPGSPAARLAVNPDTKFILQGWPQGGTAPDEVATTTDIVAGQWSYVVAAYDETNRQLRITRSDSKGSLTTWVTATSPEKQLASTDQPVVLGDNGTAGTDQFTGQIFRPVMTQSILTADQVKALAYTYPAGEGVMK</sequence>
<dbReference type="InterPro" id="IPR013783">
    <property type="entry name" value="Ig-like_fold"/>
</dbReference>
<evidence type="ECO:0000313" key="5">
    <source>
        <dbReference type="EMBL" id="SEB46201.1"/>
    </source>
</evidence>
<feature type="compositionally biased region" description="Polar residues" evidence="3">
    <location>
        <begin position="16"/>
        <end position="36"/>
    </location>
</feature>
<dbReference type="Gene3D" id="2.60.40.10">
    <property type="entry name" value="Immunoglobulins"/>
    <property type="match status" value="1"/>
</dbReference>
<dbReference type="EMBL" id="FNSN01000003">
    <property type="protein sequence ID" value="SEB46201.1"/>
    <property type="molecule type" value="Genomic_DNA"/>
</dbReference>
<dbReference type="AlphaFoldDB" id="A0A1H4JIT2"/>
<reference evidence="5 6" key="1">
    <citation type="submission" date="2016-10" db="EMBL/GenBank/DDBJ databases">
        <authorList>
            <person name="de Groot N.N."/>
        </authorList>
    </citation>
    <scope>NUCLEOTIDE SEQUENCE [LARGE SCALE GENOMIC DNA]</scope>
    <source>
        <strain evidence="5 6">DSM 10495</strain>
    </source>
</reference>
<feature type="compositionally biased region" description="Low complexity" evidence="3">
    <location>
        <begin position="736"/>
        <end position="745"/>
    </location>
</feature>
<dbReference type="Gene3D" id="2.60.120.200">
    <property type="match status" value="1"/>
</dbReference>